<dbReference type="Pfam" id="PF02092">
    <property type="entry name" value="tRNA_synt_2f"/>
    <property type="match status" value="1"/>
</dbReference>
<keyword evidence="6 11" id="KW-0547">Nucleotide-binding</keyword>
<name>A0ABU0YFD7_9PROT</name>
<evidence type="ECO:0000256" key="3">
    <source>
        <dbReference type="ARBA" id="ARBA00011209"/>
    </source>
</evidence>
<evidence type="ECO:0000256" key="7">
    <source>
        <dbReference type="ARBA" id="ARBA00022840"/>
    </source>
</evidence>
<comment type="subcellular location">
    <subcellularLocation>
        <location evidence="1 11">Cytoplasm</location>
    </subcellularLocation>
</comment>
<comment type="similarity">
    <text evidence="2 11">Belongs to the class-II aminoacyl-tRNA synthetase family.</text>
</comment>
<dbReference type="Proteomes" id="UP001230156">
    <property type="component" value="Unassembled WGS sequence"/>
</dbReference>
<evidence type="ECO:0000256" key="1">
    <source>
        <dbReference type="ARBA" id="ARBA00004496"/>
    </source>
</evidence>
<evidence type="ECO:0000256" key="2">
    <source>
        <dbReference type="ARBA" id="ARBA00008226"/>
    </source>
</evidence>
<keyword evidence="8 11" id="KW-0648">Protein biosynthesis</keyword>
<keyword evidence="9 11" id="KW-0030">Aminoacyl-tRNA synthetase</keyword>
<dbReference type="SUPFAM" id="SSF109604">
    <property type="entry name" value="HD-domain/PDEase-like"/>
    <property type="match status" value="1"/>
</dbReference>
<comment type="catalytic activity">
    <reaction evidence="10 11">
        <text>tRNA(Gly) + glycine + ATP = glycyl-tRNA(Gly) + AMP + diphosphate</text>
        <dbReference type="Rhea" id="RHEA:16013"/>
        <dbReference type="Rhea" id="RHEA-COMP:9664"/>
        <dbReference type="Rhea" id="RHEA-COMP:9683"/>
        <dbReference type="ChEBI" id="CHEBI:30616"/>
        <dbReference type="ChEBI" id="CHEBI:33019"/>
        <dbReference type="ChEBI" id="CHEBI:57305"/>
        <dbReference type="ChEBI" id="CHEBI:78442"/>
        <dbReference type="ChEBI" id="CHEBI:78522"/>
        <dbReference type="ChEBI" id="CHEBI:456215"/>
        <dbReference type="EC" id="6.1.1.14"/>
    </reaction>
</comment>
<dbReference type="RefSeq" id="WP_379953817.1">
    <property type="nucleotide sequence ID" value="NZ_JAUYVI010000001.1"/>
</dbReference>
<dbReference type="HAMAP" id="MF_00255">
    <property type="entry name" value="Gly_tRNA_synth_beta"/>
    <property type="match status" value="1"/>
</dbReference>
<evidence type="ECO:0000256" key="8">
    <source>
        <dbReference type="ARBA" id="ARBA00022917"/>
    </source>
</evidence>
<evidence type="ECO:0000256" key="5">
    <source>
        <dbReference type="ARBA" id="ARBA00022598"/>
    </source>
</evidence>
<keyword evidence="4 11" id="KW-0963">Cytoplasm</keyword>
<dbReference type="PROSITE" id="PS50861">
    <property type="entry name" value="AA_TRNA_LIGASE_II_GLYAB"/>
    <property type="match status" value="1"/>
</dbReference>
<dbReference type="PANTHER" id="PTHR30075">
    <property type="entry name" value="GLYCYL-TRNA SYNTHETASE"/>
    <property type="match status" value="1"/>
</dbReference>
<keyword evidence="7 11" id="KW-0067">ATP-binding</keyword>
<dbReference type="InterPro" id="IPR015944">
    <property type="entry name" value="Gly-tRNA-synth_bsu"/>
</dbReference>
<comment type="caution">
    <text evidence="13">The sequence shown here is derived from an EMBL/GenBank/DDBJ whole genome shotgun (WGS) entry which is preliminary data.</text>
</comment>
<keyword evidence="14" id="KW-1185">Reference proteome</keyword>
<evidence type="ECO:0000256" key="10">
    <source>
        <dbReference type="ARBA" id="ARBA00047937"/>
    </source>
</evidence>
<reference evidence="14" key="1">
    <citation type="submission" date="2023-08" db="EMBL/GenBank/DDBJ databases">
        <title>Rhodospirillaceae gen. nov., a novel taxon isolated from the Yangtze River Yuezi River estuary sludge.</title>
        <authorList>
            <person name="Ruan L."/>
        </authorList>
    </citation>
    <scope>NUCLEOTIDE SEQUENCE [LARGE SCALE GENOMIC DNA]</scope>
    <source>
        <strain evidence="14">R-7</strain>
    </source>
</reference>
<evidence type="ECO:0000313" key="14">
    <source>
        <dbReference type="Proteomes" id="UP001230156"/>
    </source>
</evidence>
<comment type="subunit">
    <text evidence="3 11">Tetramer of two alpha and two beta subunits.</text>
</comment>
<dbReference type="Pfam" id="PF05746">
    <property type="entry name" value="DALR_1"/>
    <property type="match status" value="1"/>
</dbReference>
<dbReference type="EMBL" id="JAUYVI010000001">
    <property type="protein sequence ID" value="MDQ7246429.1"/>
    <property type="molecule type" value="Genomic_DNA"/>
</dbReference>
<dbReference type="PANTHER" id="PTHR30075:SF2">
    <property type="entry name" value="GLYCINE--TRNA LIGASE, CHLOROPLASTIC_MITOCHONDRIAL 2"/>
    <property type="match status" value="1"/>
</dbReference>
<proteinExistence type="inferred from homology"/>
<evidence type="ECO:0000313" key="13">
    <source>
        <dbReference type="EMBL" id="MDQ7246429.1"/>
    </source>
</evidence>
<evidence type="ECO:0000256" key="11">
    <source>
        <dbReference type="HAMAP-Rule" id="MF_00255"/>
    </source>
</evidence>
<dbReference type="EC" id="6.1.1.14" evidence="11"/>
<sequence>MAELLLELFSEEIPARMQARASDDLKRLVTEKLKAAGLSFTRADAYATPRRLALVVDGLPTAQPDVKEEKKGPRVGSPQPAIDGFMKSAGLTSLDQCEKRDTGKGEFYFAVIEKKGGATREILPELLKDSVLAFTWPKSMVWATDYKDAEGKHYIFQTDLRWVRPIRHVMALFDGNLLEGKIPLVRGYKPELDTESPAQVRQLRSMLEPDPLLLLFIDKTLGHRFLSPTALTVSSFADYESKLLAAKVILDPAERRAEIAQQAQALAAKEGLTVRPDDVLLDEVTGLVEWPVALMGRIDDAFMTLPPEVMTTTMRVNQKYFAVLSKDGKLAPRFIVVANTEADDGGQAIIAGNERVLRARLSDAQFFWERDKKVRLELMTSGLIEIKFYDRLGTLHDKMIRMMDLAMFLSDKIPGCDRKPAEQAAMLAKADLVSEMVGEFPELQGVMGRYYARNEGLSEAVADAIADHYKPLGPSDLCPNAPVSIAVALADKIDTLVGFFAINERPTGSKDPFALRRAALGIIRLILENKLRLRLVQVFSFARLGINSTIQQSGTVLTLERSFPGYSEPVDDVVVSVLEFIGDRLRVALKEQGARHDLVAAVFGIGEDDLTRLVARVDALKGFVESPDGANLLIAYKRAANMVRIEEKKDNRSYLETIYEDDLVLPEERDLYRALTACGASAVKEIQEENFTAAMLYLSKLRAPVDAFFDQVTVNDKDPKLRANRLRMLSAINATLSAVADFSKIEG</sequence>
<organism evidence="13 14">
    <name type="scientific">Dongia sedimenti</name>
    <dbReference type="NCBI Taxonomy" id="3064282"/>
    <lineage>
        <taxon>Bacteria</taxon>
        <taxon>Pseudomonadati</taxon>
        <taxon>Pseudomonadota</taxon>
        <taxon>Alphaproteobacteria</taxon>
        <taxon>Rhodospirillales</taxon>
        <taxon>Dongiaceae</taxon>
        <taxon>Dongia</taxon>
    </lineage>
</organism>
<evidence type="ECO:0000256" key="9">
    <source>
        <dbReference type="ARBA" id="ARBA00023146"/>
    </source>
</evidence>
<evidence type="ECO:0000256" key="4">
    <source>
        <dbReference type="ARBA" id="ARBA00022490"/>
    </source>
</evidence>
<dbReference type="NCBIfam" id="TIGR00211">
    <property type="entry name" value="glyS"/>
    <property type="match status" value="1"/>
</dbReference>
<gene>
    <name evidence="11 13" type="primary">glyS</name>
    <name evidence="13" type="ORF">Q8A70_02070</name>
</gene>
<keyword evidence="5 11" id="KW-0436">Ligase</keyword>
<protein>
    <recommendedName>
        <fullName evidence="11">Glycine--tRNA ligase beta subunit</fullName>
        <ecNumber evidence="11">6.1.1.14</ecNumber>
    </recommendedName>
    <alternativeName>
        <fullName evidence="11">Glycyl-tRNA synthetase beta subunit</fullName>
        <shortName evidence="11">GlyRS</shortName>
    </alternativeName>
</protein>
<dbReference type="InterPro" id="IPR008909">
    <property type="entry name" value="DALR_anticod-bd"/>
</dbReference>
<dbReference type="GO" id="GO:0004820">
    <property type="term" value="F:glycine-tRNA ligase activity"/>
    <property type="evidence" value="ECO:0007669"/>
    <property type="project" value="UniProtKB-EC"/>
</dbReference>
<dbReference type="InterPro" id="IPR006194">
    <property type="entry name" value="Gly-tRNA-synth_heterodimer"/>
</dbReference>
<evidence type="ECO:0000256" key="6">
    <source>
        <dbReference type="ARBA" id="ARBA00022741"/>
    </source>
</evidence>
<feature type="domain" description="DALR anticodon binding" evidence="12">
    <location>
        <begin position="633"/>
        <end position="738"/>
    </location>
</feature>
<dbReference type="PRINTS" id="PR01045">
    <property type="entry name" value="TRNASYNTHGB"/>
</dbReference>
<evidence type="ECO:0000259" key="12">
    <source>
        <dbReference type="Pfam" id="PF05746"/>
    </source>
</evidence>
<accession>A0ABU0YFD7</accession>